<evidence type="ECO:0008006" key="3">
    <source>
        <dbReference type="Google" id="ProtNLM"/>
    </source>
</evidence>
<dbReference type="AlphaFoldDB" id="A0AAV8VSD7"/>
<evidence type="ECO:0000313" key="1">
    <source>
        <dbReference type="EMBL" id="KAJ8917005.1"/>
    </source>
</evidence>
<protein>
    <recommendedName>
        <fullName evidence="3">Transposase</fullName>
    </recommendedName>
</protein>
<evidence type="ECO:0000313" key="2">
    <source>
        <dbReference type="Proteomes" id="UP001159042"/>
    </source>
</evidence>
<dbReference type="EMBL" id="JANEYG010000036">
    <property type="protein sequence ID" value="KAJ8917005.1"/>
    <property type="molecule type" value="Genomic_DNA"/>
</dbReference>
<keyword evidence="2" id="KW-1185">Reference proteome</keyword>
<reference evidence="1 2" key="1">
    <citation type="journal article" date="2023" name="Insect Mol. Biol.">
        <title>Genome sequencing provides insights into the evolution of gene families encoding plant cell wall-degrading enzymes in longhorned beetles.</title>
        <authorList>
            <person name="Shin N.R."/>
            <person name="Okamura Y."/>
            <person name="Kirsch R."/>
            <person name="Pauchet Y."/>
        </authorList>
    </citation>
    <scope>NUCLEOTIDE SEQUENCE [LARGE SCALE GENOMIC DNA]</scope>
    <source>
        <strain evidence="1">EAD_L_NR</strain>
    </source>
</reference>
<comment type="caution">
    <text evidence="1">The sequence shown here is derived from an EMBL/GenBank/DDBJ whole genome shotgun (WGS) entry which is preliminary data.</text>
</comment>
<dbReference type="Proteomes" id="UP001159042">
    <property type="component" value="Unassembled WGS sequence"/>
</dbReference>
<name>A0AAV8VSD7_9CUCU</name>
<gene>
    <name evidence="1" type="ORF">NQ315_012922</name>
</gene>
<accession>A0AAV8VSD7</accession>
<proteinExistence type="predicted"/>
<sequence>MKADLKKRIRTAKREAWKQICDKINEDVWGDGTVSTAAAQVIAGVPPIHLLVEERAALYEARPGYGNGKEARDRTIERWQEEWDAHGSTAQWTKMLIPDIKSWLDCPHRTTDYYFTQALTGHGSVENRIRPELLLDQEFVVDYSYLFLALPGTSLSPARVEKPR</sequence>
<organism evidence="1 2">
    <name type="scientific">Exocentrus adspersus</name>
    <dbReference type="NCBI Taxonomy" id="1586481"/>
    <lineage>
        <taxon>Eukaryota</taxon>
        <taxon>Metazoa</taxon>
        <taxon>Ecdysozoa</taxon>
        <taxon>Arthropoda</taxon>
        <taxon>Hexapoda</taxon>
        <taxon>Insecta</taxon>
        <taxon>Pterygota</taxon>
        <taxon>Neoptera</taxon>
        <taxon>Endopterygota</taxon>
        <taxon>Coleoptera</taxon>
        <taxon>Polyphaga</taxon>
        <taxon>Cucujiformia</taxon>
        <taxon>Chrysomeloidea</taxon>
        <taxon>Cerambycidae</taxon>
        <taxon>Lamiinae</taxon>
        <taxon>Acanthocinini</taxon>
        <taxon>Exocentrus</taxon>
    </lineage>
</organism>